<evidence type="ECO:0000256" key="9">
    <source>
        <dbReference type="ARBA" id="ARBA00061535"/>
    </source>
</evidence>
<evidence type="ECO:0000256" key="13">
    <source>
        <dbReference type="ARBA" id="ARBA00077165"/>
    </source>
</evidence>
<dbReference type="PANTHER" id="PTHR30098">
    <property type="entry name" value="LEUCYL/PHENYLALANYL-TRNA--PROTEIN TRANSFERASE"/>
    <property type="match status" value="1"/>
</dbReference>
<dbReference type="NCBIfam" id="TIGR00667">
    <property type="entry name" value="aat"/>
    <property type="match status" value="1"/>
</dbReference>
<evidence type="ECO:0000256" key="10">
    <source>
        <dbReference type="ARBA" id="ARBA00066767"/>
    </source>
</evidence>
<organism evidence="16 17">
    <name type="scientific">Alteromonas mediterranea (strain DSM 17117 / CIP 110805 / LMG 28347 / Deep ecotype)</name>
    <dbReference type="NCBI Taxonomy" id="1774373"/>
    <lineage>
        <taxon>Bacteria</taxon>
        <taxon>Pseudomonadati</taxon>
        <taxon>Pseudomonadota</taxon>
        <taxon>Gammaproteobacteria</taxon>
        <taxon>Alteromonadales</taxon>
        <taxon>Alteromonadaceae</taxon>
        <taxon>Alteromonas/Salinimonas group</taxon>
        <taxon>Alteromonas</taxon>
    </lineage>
</organism>
<dbReference type="AlphaFoldDB" id="F2G2H9"/>
<evidence type="ECO:0000256" key="5">
    <source>
        <dbReference type="ARBA" id="ARBA00050607"/>
    </source>
</evidence>
<comment type="subcellular location">
    <subcellularLocation>
        <location evidence="1 15">Cytoplasm</location>
    </subcellularLocation>
</comment>
<dbReference type="GO" id="GO:0008914">
    <property type="term" value="F:leucyl-tRNA--protein transferase activity"/>
    <property type="evidence" value="ECO:0007669"/>
    <property type="project" value="UniProtKB-UniRule"/>
</dbReference>
<dbReference type="Gene3D" id="3.40.630.70">
    <property type="entry name" value="Leucyl/phenylalanyl-tRNA-protein transferase, C-terminal domain"/>
    <property type="match status" value="1"/>
</dbReference>
<evidence type="ECO:0000256" key="14">
    <source>
        <dbReference type="ARBA" id="ARBA00083640"/>
    </source>
</evidence>
<dbReference type="GO" id="GO:0030163">
    <property type="term" value="P:protein catabolic process"/>
    <property type="evidence" value="ECO:0007669"/>
    <property type="project" value="UniProtKB-UniRule"/>
</dbReference>
<reference evidence="16 17" key="1">
    <citation type="journal article" date="2008" name="ISME J.">
        <title>Comparative genomics of two ecotypes of the marine planktonic copiotroph Alteromonas macleodii suggests alternative lifestyles associated with different kinds of particulate organic matter.</title>
        <authorList>
            <person name="Ivars-Martinez E."/>
            <person name="Martin-Cuadrado A.B."/>
            <person name="D'Auria G."/>
            <person name="Mira A."/>
            <person name="Ferriera S."/>
            <person name="Johnson J."/>
            <person name="Friedman R."/>
            <person name="Rodriguez-Valera F."/>
        </authorList>
    </citation>
    <scope>NUCLEOTIDE SEQUENCE [LARGE SCALE GENOMIC DNA]</scope>
    <source>
        <strain evidence="17">DSM 17117 / CIP 110805 / LMG 28347 / Deep ecotype</strain>
    </source>
</reference>
<evidence type="ECO:0000256" key="3">
    <source>
        <dbReference type="ARBA" id="ARBA00022679"/>
    </source>
</evidence>
<evidence type="ECO:0000256" key="15">
    <source>
        <dbReference type="HAMAP-Rule" id="MF_00688"/>
    </source>
</evidence>
<name>F2G2H9_ALTMD</name>
<comment type="catalytic activity">
    <reaction evidence="7 15">
        <text>N-terminal L-lysyl-[protein] + L-leucyl-tRNA(Leu) = N-terminal L-leucyl-L-lysyl-[protein] + tRNA(Leu) + H(+)</text>
        <dbReference type="Rhea" id="RHEA:12340"/>
        <dbReference type="Rhea" id="RHEA-COMP:9613"/>
        <dbReference type="Rhea" id="RHEA-COMP:9622"/>
        <dbReference type="Rhea" id="RHEA-COMP:12670"/>
        <dbReference type="Rhea" id="RHEA-COMP:12671"/>
        <dbReference type="ChEBI" id="CHEBI:15378"/>
        <dbReference type="ChEBI" id="CHEBI:65249"/>
        <dbReference type="ChEBI" id="CHEBI:78442"/>
        <dbReference type="ChEBI" id="CHEBI:78494"/>
        <dbReference type="ChEBI" id="CHEBI:133043"/>
        <dbReference type="EC" id="2.3.2.6"/>
    </reaction>
</comment>
<dbReference type="PANTHER" id="PTHR30098:SF2">
    <property type="entry name" value="LEUCYL_PHENYLALANYL-TRNA--PROTEIN TRANSFERASE"/>
    <property type="match status" value="1"/>
</dbReference>
<protein>
    <recommendedName>
        <fullName evidence="11 15">Leucyl/phenylalanyl-tRNA--protein transferase</fullName>
        <ecNumber evidence="10 15">2.3.2.6</ecNumber>
    </recommendedName>
    <alternativeName>
        <fullName evidence="12 15">L/F-transferase</fullName>
    </alternativeName>
    <alternativeName>
        <fullName evidence="13 15">Leucyltransferase</fullName>
    </alternativeName>
    <alternativeName>
        <fullName evidence="14 15">Phenyalanyltransferase</fullName>
    </alternativeName>
</protein>
<dbReference type="FunFam" id="3.30.70.3550:FF:000001">
    <property type="entry name" value="Leucyl/phenylalanyl-tRNA--protein transferase"/>
    <property type="match status" value="1"/>
</dbReference>
<dbReference type="InterPro" id="IPR042221">
    <property type="entry name" value="Leu/Phe-tRNA_Trfase_N"/>
</dbReference>
<evidence type="ECO:0000256" key="1">
    <source>
        <dbReference type="ARBA" id="ARBA00004496"/>
    </source>
</evidence>
<reference evidence="16 17" key="2">
    <citation type="journal article" date="2015" name="Antonie Van Leeuwenhoek">
        <title>Ecophysiological diversity of a novel member of the genus Alteromonas, and description of Alteromonas mediterranea sp. nov.</title>
        <authorList>
            <person name="Ivanova E.P."/>
            <person name="Lopez-Perez M."/>
            <person name="Zabalos M."/>
            <person name="Nguyen S.H."/>
            <person name="Webb H.K."/>
            <person name="Ryan J."/>
            <person name="Lagutin K."/>
            <person name="Vyssotski M."/>
            <person name="Crawford R.J."/>
            <person name="Rodriguez-Valera F."/>
        </authorList>
    </citation>
    <scope>NUCLEOTIDE SEQUENCE [LARGE SCALE GENOMIC DNA]</scope>
    <source>
        <strain evidence="17">DSM 17117 / CIP 110805 / LMG 28347 / Deep ecotype</strain>
    </source>
</reference>
<evidence type="ECO:0000313" key="16">
    <source>
        <dbReference type="EMBL" id="AEA99280.2"/>
    </source>
</evidence>
<evidence type="ECO:0000256" key="6">
    <source>
        <dbReference type="ARBA" id="ARBA00050652"/>
    </source>
</evidence>
<proteinExistence type="inferred from homology"/>
<dbReference type="InterPro" id="IPR016181">
    <property type="entry name" value="Acyl_CoA_acyltransferase"/>
</dbReference>
<dbReference type="EMBL" id="CP001103">
    <property type="protein sequence ID" value="AEA99280.2"/>
    <property type="molecule type" value="Genomic_DNA"/>
</dbReference>
<comment type="function">
    <text evidence="8 15">Functions in the N-end rule pathway of protein degradation where it conjugates Leu, Phe and, less efficiently, Met from aminoacyl-tRNAs to the N-termini of proteins containing an N-terminal arginine or lysine.</text>
</comment>
<comment type="similarity">
    <text evidence="9 15">Belongs to the L/F-transferase family.</text>
</comment>
<accession>F2G2H9</accession>
<dbReference type="SUPFAM" id="SSF55729">
    <property type="entry name" value="Acyl-CoA N-acyltransferases (Nat)"/>
    <property type="match status" value="1"/>
</dbReference>
<dbReference type="Proteomes" id="UP000001870">
    <property type="component" value="Chromosome"/>
</dbReference>
<evidence type="ECO:0000313" key="17">
    <source>
        <dbReference type="Proteomes" id="UP000001870"/>
    </source>
</evidence>
<dbReference type="HOGENOM" id="CLU_075045_0_0_6"/>
<evidence type="ECO:0000256" key="8">
    <source>
        <dbReference type="ARBA" id="ARBA00054043"/>
    </source>
</evidence>
<dbReference type="Gene3D" id="3.30.70.3550">
    <property type="entry name" value="Leucyl/phenylalanyl-tRNA-protein transferase, N-terminal domain"/>
    <property type="match status" value="1"/>
</dbReference>
<keyword evidence="3 15" id="KW-0808">Transferase</keyword>
<dbReference type="KEGG" id="amc:MADE_1015740"/>
<keyword evidence="4 15" id="KW-0012">Acyltransferase</keyword>
<dbReference type="InterPro" id="IPR042203">
    <property type="entry name" value="Leu/Phe-tRNA_Trfase_C"/>
</dbReference>
<sequence length="260" mass="29290">MKALRYCGAFLLMIALHYIEEGAPFPPVDTALEDPNGLLAFGGDLSPARLFSAYSQGIFPWFSDDEPLLWWSPNPRAIIELNEFVPSKSLKKLARKQKYTVTINHAFDRVINACSAIPRKNPNTGDFSDETWITEDMIAAYKQLNGLGLVHSVEVWHDDELVGGLYGVGIGKVYCGESMFHRESNTSKLAMLALVEHMKAYDMAFIDCQLPTDHLSSLGAKTLSREDFIEKLENNNHTLTDDGRLHEDYLARWKPRVITP</sequence>
<dbReference type="HAMAP" id="MF_00688">
    <property type="entry name" value="Leu_Phe_trans"/>
    <property type="match status" value="1"/>
</dbReference>
<evidence type="ECO:0000256" key="4">
    <source>
        <dbReference type="ARBA" id="ARBA00023315"/>
    </source>
</evidence>
<dbReference type="InterPro" id="IPR004616">
    <property type="entry name" value="Leu/Phe-tRNA_Trfase"/>
</dbReference>
<evidence type="ECO:0000256" key="2">
    <source>
        <dbReference type="ARBA" id="ARBA00022490"/>
    </source>
</evidence>
<dbReference type="EC" id="2.3.2.6" evidence="10 15"/>
<dbReference type="Pfam" id="PF03588">
    <property type="entry name" value="Leu_Phe_trans"/>
    <property type="match status" value="1"/>
</dbReference>
<dbReference type="GO" id="GO:0005737">
    <property type="term" value="C:cytoplasm"/>
    <property type="evidence" value="ECO:0007669"/>
    <property type="project" value="UniProtKB-SubCell"/>
</dbReference>
<gene>
    <name evidence="15" type="primary">aat</name>
    <name evidence="16" type="ordered locus">MADE_1015740</name>
</gene>
<comment type="catalytic activity">
    <reaction evidence="5 15">
        <text>L-phenylalanyl-tRNA(Phe) + an N-terminal L-alpha-aminoacyl-[protein] = an N-terminal L-phenylalanyl-L-alpha-aminoacyl-[protein] + tRNA(Phe)</text>
        <dbReference type="Rhea" id="RHEA:43632"/>
        <dbReference type="Rhea" id="RHEA-COMP:9668"/>
        <dbReference type="Rhea" id="RHEA-COMP:9699"/>
        <dbReference type="Rhea" id="RHEA-COMP:10636"/>
        <dbReference type="Rhea" id="RHEA-COMP:10637"/>
        <dbReference type="ChEBI" id="CHEBI:78442"/>
        <dbReference type="ChEBI" id="CHEBI:78531"/>
        <dbReference type="ChEBI" id="CHEBI:78597"/>
        <dbReference type="ChEBI" id="CHEBI:83561"/>
        <dbReference type="EC" id="2.3.2.6"/>
    </reaction>
</comment>
<comment type="catalytic activity">
    <reaction evidence="6 15">
        <text>N-terminal L-arginyl-[protein] + L-leucyl-tRNA(Leu) = N-terminal L-leucyl-L-arginyl-[protein] + tRNA(Leu) + H(+)</text>
        <dbReference type="Rhea" id="RHEA:50416"/>
        <dbReference type="Rhea" id="RHEA-COMP:9613"/>
        <dbReference type="Rhea" id="RHEA-COMP:9622"/>
        <dbReference type="Rhea" id="RHEA-COMP:12672"/>
        <dbReference type="Rhea" id="RHEA-COMP:12673"/>
        <dbReference type="ChEBI" id="CHEBI:15378"/>
        <dbReference type="ChEBI" id="CHEBI:64719"/>
        <dbReference type="ChEBI" id="CHEBI:78442"/>
        <dbReference type="ChEBI" id="CHEBI:78494"/>
        <dbReference type="ChEBI" id="CHEBI:133044"/>
        <dbReference type="EC" id="2.3.2.6"/>
    </reaction>
</comment>
<evidence type="ECO:0000256" key="12">
    <source>
        <dbReference type="ARBA" id="ARBA00077136"/>
    </source>
</evidence>
<keyword evidence="17" id="KW-1185">Reference proteome</keyword>
<evidence type="ECO:0000256" key="7">
    <source>
        <dbReference type="ARBA" id="ARBA00051538"/>
    </source>
</evidence>
<evidence type="ECO:0000256" key="11">
    <source>
        <dbReference type="ARBA" id="ARBA00074372"/>
    </source>
</evidence>
<keyword evidence="2 15" id="KW-0963">Cytoplasm</keyword>